<feature type="region of interest" description="Disordered" evidence="1">
    <location>
        <begin position="170"/>
        <end position="367"/>
    </location>
</feature>
<dbReference type="EMBL" id="LK032392">
    <property type="protein sequence ID" value="CDY37143.1"/>
    <property type="molecule type" value="Genomic_DNA"/>
</dbReference>
<dbReference type="OMA" id="CNPRERF"/>
<name>A0A078HJW6_BRANA</name>
<sequence>MNLPTEKKKRGRSSPAEEHEPDNGGSSSQPTKRPRLTSNQQMEISNILKPTGSESDLSVEIFDDGLWEDVELGDDGDRDDPIVDGWNKIIIHDQVKILWEDLYKMDVKTRKIEHEPERICEELEGPRVCEETEAGCESLETRFAQLEASMKVRYDIIGQLEARIKSMEDDCNPRERFGNMEDLFDHDRFDTGGGQENDDTDKDATKEGETETEQMAEDDADKEATKEGDNEPEEMAKDDADKEATEDGENEHEKDSHVDADKEATKEGENEPEQMAEDDTDKEATKEVENEPEHALQEDLEVMAAAAEKFEKEVSEKEAAEKEAVEKKASEKESTDEMDGDAEEDSPKKTKRVPKPSRMKQSPYVEK</sequence>
<reference evidence="2 3" key="1">
    <citation type="journal article" date="2014" name="Science">
        <title>Plant genetics. Early allopolyploid evolution in the post-Neolithic Brassica napus oilseed genome.</title>
        <authorList>
            <person name="Chalhoub B."/>
            <person name="Denoeud F."/>
            <person name="Liu S."/>
            <person name="Parkin I.A."/>
            <person name="Tang H."/>
            <person name="Wang X."/>
            <person name="Chiquet J."/>
            <person name="Belcram H."/>
            <person name="Tong C."/>
            <person name="Samans B."/>
            <person name="Correa M."/>
            <person name="Da Silva C."/>
            <person name="Just J."/>
            <person name="Falentin C."/>
            <person name="Koh C.S."/>
            <person name="Le Clainche I."/>
            <person name="Bernard M."/>
            <person name="Bento P."/>
            <person name="Noel B."/>
            <person name="Labadie K."/>
            <person name="Alberti A."/>
            <person name="Charles M."/>
            <person name="Arnaud D."/>
            <person name="Guo H."/>
            <person name="Daviaud C."/>
            <person name="Alamery S."/>
            <person name="Jabbari K."/>
            <person name="Zhao M."/>
            <person name="Edger P.P."/>
            <person name="Chelaifa H."/>
            <person name="Tack D."/>
            <person name="Lassalle G."/>
            <person name="Mestiri I."/>
            <person name="Schnel N."/>
            <person name="Le Paslier M.C."/>
            <person name="Fan G."/>
            <person name="Renault V."/>
            <person name="Bayer P.E."/>
            <person name="Golicz A.A."/>
            <person name="Manoli S."/>
            <person name="Lee T.H."/>
            <person name="Thi V.H."/>
            <person name="Chalabi S."/>
            <person name="Hu Q."/>
            <person name="Fan C."/>
            <person name="Tollenaere R."/>
            <person name="Lu Y."/>
            <person name="Battail C."/>
            <person name="Shen J."/>
            <person name="Sidebottom C.H."/>
            <person name="Wang X."/>
            <person name="Canaguier A."/>
            <person name="Chauveau A."/>
            <person name="Berard A."/>
            <person name="Deniot G."/>
            <person name="Guan M."/>
            <person name="Liu Z."/>
            <person name="Sun F."/>
            <person name="Lim Y.P."/>
            <person name="Lyons E."/>
            <person name="Town C.D."/>
            <person name="Bancroft I."/>
            <person name="Wang X."/>
            <person name="Meng J."/>
            <person name="Ma J."/>
            <person name="Pires J.C."/>
            <person name="King G.J."/>
            <person name="Brunel D."/>
            <person name="Delourme R."/>
            <person name="Renard M."/>
            <person name="Aury J.M."/>
            <person name="Adams K.L."/>
            <person name="Batley J."/>
            <person name="Snowdon R.J."/>
            <person name="Tost J."/>
            <person name="Edwards D."/>
            <person name="Zhou Y."/>
            <person name="Hua W."/>
            <person name="Sharpe A.G."/>
            <person name="Paterson A.H."/>
            <person name="Guan C."/>
            <person name="Wincker P."/>
        </authorList>
    </citation>
    <scope>NUCLEOTIDE SEQUENCE [LARGE SCALE GENOMIC DNA]</scope>
    <source>
        <strain evidence="3">cv. Darmor-bzh</strain>
    </source>
</reference>
<dbReference type="PaxDb" id="3708-A0A078HJW6"/>
<organism evidence="2 3">
    <name type="scientific">Brassica napus</name>
    <name type="common">Rape</name>
    <dbReference type="NCBI Taxonomy" id="3708"/>
    <lineage>
        <taxon>Eukaryota</taxon>
        <taxon>Viridiplantae</taxon>
        <taxon>Streptophyta</taxon>
        <taxon>Embryophyta</taxon>
        <taxon>Tracheophyta</taxon>
        <taxon>Spermatophyta</taxon>
        <taxon>Magnoliopsida</taxon>
        <taxon>eudicotyledons</taxon>
        <taxon>Gunneridae</taxon>
        <taxon>Pentapetalae</taxon>
        <taxon>rosids</taxon>
        <taxon>malvids</taxon>
        <taxon>Brassicales</taxon>
        <taxon>Brassicaceae</taxon>
        <taxon>Brassiceae</taxon>
        <taxon>Brassica</taxon>
    </lineage>
</organism>
<protein>
    <submittedName>
        <fullName evidence="2">BnaC06g03560D protein</fullName>
    </submittedName>
</protein>
<gene>
    <name evidence="2" type="primary">BnaC06g03560D</name>
    <name evidence="2" type="ORF">GSBRNA2T00063385001</name>
</gene>
<feature type="compositionally biased region" description="Acidic residues" evidence="1">
    <location>
        <begin position="210"/>
        <end position="221"/>
    </location>
</feature>
<keyword evidence="3" id="KW-1185">Reference proteome</keyword>
<feature type="compositionally biased region" description="Basic and acidic residues" evidence="1">
    <location>
        <begin position="170"/>
        <end position="190"/>
    </location>
</feature>
<proteinExistence type="predicted"/>
<dbReference type="Gramene" id="CDY37143">
    <property type="protein sequence ID" value="CDY37143"/>
    <property type="gene ID" value="GSBRNA2T00063385001"/>
</dbReference>
<evidence type="ECO:0000256" key="1">
    <source>
        <dbReference type="SAM" id="MobiDB-lite"/>
    </source>
</evidence>
<accession>A0A078HJW6</accession>
<evidence type="ECO:0000313" key="3">
    <source>
        <dbReference type="Proteomes" id="UP000028999"/>
    </source>
</evidence>
<feature type="compositionally biased region" description="Basic and acidic residues" evidence="1">
    <location>
        <begin position="222"/>
        <end position="269"/>
    </location>
</feature>
<evidence type="ECO:0000313" key="2">
    <source>
        <dbReference type="EMBL" id="CDY37143.1"/>
    </source>
</evidence>
<feature type="compositionally biased region" description="Basic and acidic residues" evidence="1">
    <location>
        <begin position="282"/>
        <end position="297"/>
    </location>
</feature>
<feature type="compositionally biased region" description="Basic and acidic residues" evidence="1">
    <location>
        <begin position="308"/>
        <end position="335"/>
    </location>
</feature>
<feature type="compositionally biased region" description="Acidic residues" evidence="1">
    <location>
        <begin position="270"/>
        <end position="281"/>
    </location>
</feature>
<feature type="compositionally biased region" description="Polar residues" evidence="1">
    <location>
        <begin position="24"/>
        <end position="44"/>
    </location>
</feature>
<feature type="region of interest" description="Disordered" evidence="1">
    <location>
        <begin position="1"/>
        <end position="55"/>
    </location>
</feature>
<feature type="compositionally biased region" description="Basic residues" evidence="1">
    <location>
        <begin position="349"/>
        <end position="358"/>
    </location>
</feature>
<dbReference type="Proteomes" id="UP000028999">
    <property type="component" value="Unassembled WGS sequence"/>
</dbReference>
<dbReference type="AlphaFoldDB" id="A0A078HJW6"/>